<keyword evidence="1" id="KW-1133">Transmembrane helix</keyword>
<evidence type="ECO:0000256" key="1">
    <source>
        <dbReference type="SAM" id="Phobius"/>
    </source>
</evidence>
<evidence type="ECO:0000259" key="2">
    <source>
        <dbReference type="Pfam" id="PF23636"/>
    </source>
</evidence>
<name>A0A1H0NRC6_9ACTN</name>
<organism evidence="3 4">
    <name type="scientific">Nakamurella panacisegetis</name>
    <dbReference type="NCBI Taxonomy" id="1090615"/>
    <lineage>
        <taxon>Bacteria</taxon>
        <taxon>Bacillati</taxon>
        <taxon>Actinomycetota</taxon>
        <taxon>Actinomycetes</taxon>
        <taxon>Nakamurellales</taxon>
        <taxon>Nakamurellaceae</taxon>
        <taxon>Nakamurella</taxon>
    </lineage>
</organism>
<feature type="transmembrane region" description="Helical" evidence="1">
    <location>
        <begin position="126"/>
        <end position="145"/>
    </location>
</feature>
<reference evidence="3 4" key="1">
    <citation type="submission" date="2016-10" db="EMBL/GenBank/DDBJ databases">
        <authorList>
            <person name="de Groot N.N."/>
        </authorList>
    </citation>
    <scope>NUCLEOTIDE SEQUENCE [LARGE SCALE GENOMIC DNA]</scope>
    <source>
        <strain evidence="4">P4-7,KCTC 19426,CECT 7604</strain>
    </source>
</reference>
<feature type="transmembrane region" description="Helical" evidence="1">
    <location>
        <begin position="152"/>
        <end position="170"/>
    </location>
</feature>
<gene>
    <name evidence="3" type="ORF">SAMN04515671_2458</name>
</gene>
<dbReference type="RefSeq" id="WP_090476214.1">
    <property type="nucleotide sequence ID" value="NZ_LT629710.1"/>
</dbReference>
<proteinExistence type="predicted"/>
<feature type="domain" description="DUF7144" evidence="2">
    <location>
        <begin position="99"/>
        <end position="190"/>
    </location>
</feature>
<dbReference type="InterPro" id="IPR055568">
    <property type="entry name" value="DUF7144"/>
</dbReference>
<keyword evidence="4" id="KW-1185">Reference proteome</keyword>
<evidence type="ECO:0000313" key="4">
    <source>
        <dbReference type="Proteomes" id="UP000198741"/>
    </source>
</evidence>
<sequence length="210" mass="21716">MTSPGPKKSGFLAKLQNMAVIPLPVDDGQPIVRPRGVTIASVLAIVAGVIFLLGGALGFATAPSLLDSAVKQYNAGISSCEQTFGGHGSTLATPTVASLTSSAAVCRSSTDLTQSDKDGFLKSQRTFGVIFVVIGLVVGAAGWFLRNGARWAKRTLVIGGALLLLAAALLKLSTPITLVATLLMAIAVVMTYVGKNAAFFMRVAMRGKQH</sequence>
<feature type="transmembrane region" description="Helical" evidence="1">
    <location>
        <begin position="37"/>
        <end position="60"/>
    </location>
</feature>
<accession>A0A1H0NRC6</accession>
<keyword evidence="1" id="KW-0472">Membrane</keyword>
<evidence type="ECO:0000313" key="3">
    <source>
        <dbReference type="EMBL" id="SDO95254.1"/>
    </source>
</evidence>
<keyword evidence="1" id="KW-0812">Transmembrane</keyword>
<protein>
    <recommendedName>
        <fullName evidence="2">DUF7144 domain-containing protein</fullName>
    </recommendedName>
</protein>
<dbReference type="EMBL" id="LT629710">
    <property type="protein sequence ID" value="SDO95254.1"/>
    <property type="molecule type" value="Genomic_DNA"/>
</dbReference>
<dbReference type="AlphaFoldDB" id="A0A1H0NRC6"/>
<dbReference type="Proteomes" id="UP000198741">
    <property type="component" value="Chromosome I"/>
</dbReference>
<dbReference type="STRING" id="1090615.SAMN04515671_2458"/>
<feature type="transmembrane region" description="Helical" evidence="1">
    <location>
        <begin position="176"/>
        <end position="200"/>
    </location>
</feature>
<dbReference type="Pfam" id="PF23636">
    <property type="entry name" value="DUF7144"/>
    <property type="match status" value="1"/>
</dbReference>
<dbReference type="OrthoDB" id="9934827at2"/>